<keyword evidence="16 26" id="KW-0456">Lyase</keyword>
<evidence type="ECO:0000256" key="7">
    <source>
        <dbReference type="ARBA" id="ARBA00022516"/>
    </source>
</evidence>
<evidence type="ECO:0000256" key="3">
    <source>
        <dbReference type="ARBA" id="ARBA00006495"/>
    </source>
</evidence>
<dbReference type="Gene3D" id="3.30.230.10">
    <property type="match status" value="1"/>
</dbReference>
<dbReference type="InterPro" id="IPR015424">
    <property type="entry name" value="PyrdxlP-dep_Trfase"/>
</dbReference>
<dbReference type="Proteomes" id="UP001219933">
    <property type="component" value="Chromosome 1"/>
</dbReference>
<evidence type="ECO:0000256" key="4">
    <source>
        <dbReference type="ARBA" id="ARBA00009077"/>
    </source>
</evidence>
<evidence type="ECO:0000256" key="12">
    <source>
        <dbReference type="ARBA" id="ARBA00022840"/>
    </source>
</evidence>
<dbReference type="InterPro" id="IPR006205">
    <property type="entry name" value="Mev_gal_kin"/>
</dbReference>
<dbReference type="Pfam" id="PF00288">
    <property type="entry name" value="GHMP_kinases_N"/>
    <property type="match status" value="1"/>
</dbReference>
<dbReference type="InterPro" id="IPR036554">
    <property type="entry name" value="GHMP_kinase_C_sf"/>
</dbReference>
<comment type="cofactor">
    <cofactor evidence="1">
        <name>pyridoxal 5'-phosphate</name>
        <dbReference type="ChEBI" id="CHEBI:597326"/>
    </cofactor>
</comment>
<dbReference type="SUPFAM" id="SSF54211">
    <property type="entry name" value="Ribosomal protein S5 domain 2-like"/>
    <property type="match status" value="1"/>
</dbReference>
<evidence type="ECO:0000256" key="15">
    <source>
        <dbReference type="ARBA" id="ARBA00023167"/>
    </source>
</evidence>
<dbReference type="GO" id="GO:0030170">
    <property type="term" value="F:pyridoxal phosphate binding"/>
    <property type="evidence" value="ECO:0007669"/>
    <property type="project" value="InterPro"/>
</dbReference>
<dbReference type="InterPro" id="IPR015422">
    <property type="entry name" value="PyrdxlP-dep_Trfase_small"/>
</dbReference>
<dbReference type="GO" id="GO:0005737">
    <property type="term" value="C:cytoplasm"/>
    <property type="evidence" value="ECO:0007669"/>
    <property type="project" value="UniProtKB-SubCell"/>
</dbReference>
<dbReference type="GO" id="GO:0071266">
    <property type="term" value="P:'de novo' L-methionine biosynthetic process"/>
    <property type="evidence" value="ECO:0007669"/>
    <property type="project" value="InterPro"/>
</dbReference>
<dbReference type="GO" id="GO:0008299">
    <property type="term" value="P:isoprenoid biosynthetic process"/>
    <property type="evidence" value="ECO:0007669"/>
    <property type="project" value="InterPro"/>
</dbReference>
<protein>
    <recommendedName>
        <fullName evidence="23">Cystathionine beta-lyase</fullName>
        <ecNumber evidence="5">2.7.1.36</ecNumber>
        <ecNumber evidence="6">4.4.1.13</ecNumber>
    </recommendedName>
    <alternativeName>
        <fullName evidence="20">Cysteine-S-conjugate beta-lyase</fullName>
    </alternativeName>
</protein>
<comment type="catalytic activity">
    <reaction evidence="17">
        <text>(R)-mevalonate + ATP = (R)-5-phosphomevalonate + ADP + H(+)</text>
        <dbReference type="Rhea" id="RHEA:17065"/>
        <dbReference type="ChEBI" id="CHEBI:15378"/>
        <dbReference type="ChEBI" id="CHEBI:30616"/>
        <dbReference type="ChEBI" id="CHEBI:36464"/>
        <dbReference type="ChEBI" id="CHEBI:58146"/>
        <dbReference type="ChEBI" id="CHEBI:456216"/>
        <dbReference type="EC" id="2.7.1.36"/>
    </reaction>
    <physiologicalReaction direction="left-to-right" evidence="17">
        <dbReference type="Rhea" id="RHEA:17066"/>
    </physiologicalReaction>
</comment>
<keyword evidence="11" id="KW-0418">Kinase</keyword>
<evidence type="ECO:0000256" key="6">
    <source>
        <dbReference type="ARBA" id="ARBA00012224"/>
    </source>
</evidence>
<organism evidence="26 27">
    <name type="scientific">Malassezia cuniculi</name>
    <dbReference type="NCBI Taxonomy" id="948313"/>
    <lineage>
        <taxon>Eukaryota</taxon>
        <taxon>Fungi</taxon>
        <taxon>Dikarya</taxon>
        <taxon>Basidiomycota</taxon>
        <taxon>Ustilaginomycotina</taxon>
        <taxon>Malasseziomycetes</taxon>
        <taxon>Malasseziales</taxon>
        <taxon>Malasseziaceae</taxon>
        <taxon>Malassezia</taxon>
    </lineage>
</organism>
<evidence type="ECO:0000256" key="17">
    <source>
        <dbReference type="ARBA" id="ARBA00029310"/>
    </source>
</evidence>
<dbReference type="EC" id="2.7.1.36" evidence="5"/>
<dbReference type="PANTHER" id="PTHR11808">
    <property type="entry name" value="TRANS-SULFURATION ENZYME FAMILY MEMBER"/>
    <property type="match status" value="1"/>
</dbReference>
<keyword evidence="13" id="KW-0663">Pyridoxal phosphate</keyword>
<comment type="subcellular location">
    <subcellularLocation>
        <location evidence="2">Cytoplasm</location>
    </subcellularLocation>
</comment>
<dbReference type="InterPro" id="IPR006204">
    <property type="entry name" value="GHMP_kinase_N_dom"/>
</dbReference>
<keyword evidence="8" id="KW-0028">Amino-acid biosynthesis</keyword>
<evidence type="ECO:0000256" key="13">
    <source>
        <dbReference type="ARBA" id="ARBA00022898"/>
    </source>
</evidence>
<accession>A0AAF0EUU8</accession>
<evidence type="ECO:0000259" key="24">
    <source>
        <dbReference type="Pfam" id="PF00288"/>
    </source>
</evidence>
<dbReference type="NCBIfam" id="TIGR00549">
    <property type="entry name" value="mevalon_kin"/>
    <property type="match status" value="1"/>
</dbReference>
<name>A0AAF0EUU8_9BASI</name>
<keyword evidence="12" id="KW-0067">ATP-binding</keyword>
<dbReference type="FunFam" id="3.40.640.10:FF:000046">
    <property type="entry name" value="Cystathionine gamma-lyase"/>
    <property type="match status" value="1"/>
</dbReference>
<evidence type="ECO:0000256" key="1">
    <source>
        <dbReference type="ARBA" id="ARBA00001933"/>
    </source>
</evidence>
<dbReference type="InterPro" id="IPR015421">
    <property type="entry name" value="PyrdxlP-dep_Trfase_major"/>
</dbReference>
<dbReference type="InterPro" id="IPR006238">
    <property type="entry name" value="Cys_b_lyase_euk"/>
</dbReference>
<evidence type="ECO:0000256" key="16">
    <source>
        <dbReference type="ARBA" id="ARBA00023239"/>
    </source>
</evidence>
<reference evidence="26" key="1">
    <citation type="submission" date="2023-03" db="EMBL/GenBank/DDBJ databases">
        <title>Mating type loci evolution in Malassezia.</title>
        <authorList>
            <person name="Coelho M.A."/>
        </authorList>
    </citation>
    <scope>NUCLEOTIDE SEQUENCE</scope>
    <source>
        <strain evidence="26">CBS 11721</strain>
    </source>
</reference>
<dbReference type="InterPro" id="IPR006203">
    <property type="entry name" value="GHMP_knse_ATP-bd_CS"/>
</dbReference>
<dbReference type="InterPro" id="IPR014721">
    <property type="entry name" value="Ribsml_uS5_D2-typ_fold_subgr"/>
</dbReference>
<keyword evidence="7" id="KW-0444">Lipid biosynthesis</keyword>
<dbReference type="NCBIfam" id="TIGR01329">
    <property type="entry name" value="cysta_beta_ly_E"/>
    <property type="match status" value="1"/>
</dbReference>
<keyword evidence="14" id="KW-0443">Lipid metabolism</keyword>
<proteinExistence type="inferred from homology"/>
<comment type="pathway">
    <text evidence="18">Isoprenoid biosynthesis; isopentenyl diphosphate biosynthesis via mevalonate pathway; isopentenyl diphosphate from (R)-mevalonate: step 1/3.</text>
</comment>
<dbReference type="EC" id="4.4.1.13" evidence="6"/>
<comment type="catalytic activity">
    <reaction evidence="22">
        <text>an S-substituted L-cysteine + H2O = a thiol + pyruvate + NH4(+)</text>
        <dbReference type="Rhea" id="RHEA:18121"/>
        <dbReference type="ChEBI" id="CHEBI:15361"/>
        <dbReference type="ChEBI" id="CHEBI:15377"/>
        <dbReference type="ChEBI" id="CHEBI:28938"/>
        <dbReference type="ChEBI" id="CHEBI:29256"/>
        <dbReference type="ChEBI" id="CHEBI:58717"/>
        <dbReference type="EC" id="4.4.1.13"/>
    </reaction>
</comment>
<feature type="domain" description="GHMP kinase N-terminal" evidence="24">
    <location>
        <begin position="568"/>
        <end position="645"/>
    </location>
</feature>
<evidence type="ECO:0000256" key="21">
    <source>
        <dbReference type="ARBA" id="ARBA00047517"/>
    </source>
</evidence>
<comment type="similarity">
    <text evidence="4">Belongs to the trans-sulfuration enzymes family.</text>
</comment>
<keyword evidence="9" id="KW-0808">Transferase</keyword>
<evidence type="ECO:0000256" key="23">
    <source>
        <dbReference type="ARBA" id="ARBA00072331"/>
    </source>
</evidence>
<dbReference type="EMBL" id="CP119877">
    <property type="protein sequence ID" value="WFD33367.1"/>
    <property type="molecule type" value="Genomic_DNA"/>
</dbReference>
<evidence type="ECO:0000256" key="19">
    <source>
        <dbReference type="ARBA" id="ARBA00046315"/>
    </source>
</evidence>
<dbReference type="SUPFAM" id="SSF53383">
    <property type="entry name" value="PLP-dependent transferases"/>
    <property type="match status" value="1"/>
</dbReference>
<evidence type="ECO:0000256" key="5">
    <source>
        <dbReference type="ARBA" id="ARBA00012103"/>
    </source>
</evidence>
<comment type="pathway">
    <text evidence="19">Amino-acid biosynthesis; L-methionine biosynthesis via de novo pathway; L-homocysteine from L-cystathionine: step 1/1.</text>
</comment>
<keyword evidence="15" id="KW-0486">Methionine biosynthesis</keyword>
<dbReference type="InterPro" id="IPR000277">
    <property type="entry name" value="Cys/Met-Metab_PyrdxlP-dep_enz"/>
</dbReference>
<dbReference type="InterPro" id="IPR013750">
    <property type="entry name" value="GHMP_kinase_C_dom"/>
</dbReference>
<dbReference type="PROSITE" id="PS00627">
    <property type="entry name" value="GHMP_KINASES_ATP"/>
    <property type="match status" value="1"/>
</dbReference>
<dbReference type="GO" id="GO:0005524">
    <property type="term" value="F:ATP binding"/>
    <property type="evidence" value="ECO:0007669"/>
    <property type="project" value="UniProtKB-KW"/>
</dbReference>
<evidence type="ECO:0000256" key="10">
    <source>
        <dbReference type="ARBA" id="ARBA00022741"/>
    </source>
</evidence>
<evidence type="ECO:0000256" key="9">
    <source>
        <dbReference type="ARBA" id="ARBA00022679"/>
    </source>
</evidence>
<evidence type="ECO:0000256" key="22">
    <source>
        <dbReference type="ARBA" id="ARBA00047625"/>
    </source>
</evidence>
<dbReference type="InterPro" id="IPR054542">
    <property type="entry name" value="Cys_met_metab_PP"/>
</dbReference>
<comment type="catalytic activity">
    <reaction evidence="21">
        <text>L,L-cystathionine + H2O = L-homocysteine + pyruvate + NH4(+)</text>
        <dbReference type="Rhea" id="RHEA:13965"/>
        <dbReference type="ChEBI" id="CHEBI:15361"/>
        <dbReference type="ChEBI" id="CHEBI:15377"/>
        <dbReference type="ChEBI" id="CHEBI:28938"/>
        <dbReference type="ChEBI" id="CHEBI:58161"/>
        <dbReference type="ChEBI" id="CHEBI:58199"/>
    </reaction>
</comment>
<dbReference type="Gene3D" id="3.30.70.890">
    <property type="entry name" value="GHMP kinase, C-terminal domain"/>
    <property type="match status" value="1"/>
</dbReference>
<dbReference type="FunFam" id="3.90.1150.10:FF:000013">
    <property type="entry name" value="Cystathionine beta-lyase"/>
    <property type="match status" value="1"/>
</dbReference>
<evidence type="ECO:0000256" key="14">
    <source>
        <dbReference type="ARBA" id="ARBA00023098"/>
    </source>
</evidence>
<dbReference type="AlphaFoldDB" id="A0AAF0EUU8"/>
<evidence type="ECO:0000256" key="8">
    <source>
        <dbReference type="ARBA" id="ARBA00022605"/>
    </source>
</evidence>
<dbReference type="InterPro" id="IPR020568">
    <property type="entry name" value="Ribosomal_Su5_D2-typ_SF"/>
</dbReference>
<dbReference type="GO" id="GO:0019346">
    <property type="term" value="P:transsulfuration"/>
    <property type="evidence" value="ECO:0007669"/>
    <property type="project" value="InterPro"/>
</dbReference>
<feature type="domain" description="GHMP kinase C-terminal" evidence="25">
    <location>
        <begin position="732"/>
        <end position="794"/>
    </location>
</feature>
<evidence type="ECO:0000313" key="26">
    <source>
        <dbReference type="EMBL" id="WFD33367.1"/>
    </source>
</evidence>
<dbReference type="PROSITE" id="PS00868">
    <property type="entry name" value="CYS_MET_METAB_PP"/>
    <property type="match status" value="1"/>
</dbReference>
<keyword evidence="27" id="KW-1185">Reference proteome</keyword>
<dbReference type="GO" id="GO:0004496">
    <property type="term" value="F:mevalonate kinase activity"/>
    <property type="evidence" value="ECO:0007669"/>
    <property type="project" value="UniProtKB-EC"/>
</dbReference>
<dbReference type="Pfam" id="PF08544">
    <property type="entry name" value="GHMP_kinases_C"/>
    <property type="match status" value="1"/>
</dbReference>
<evidence type="ECO:0000256" key="20">
    <source>
        <dbReference type="ARBA" id="ARBA00047213"/>
    </source>
</evidence>
<evidence type="ECO:0000259" key="25">
    <source>
        <dbReference type="Pfam" id="PF08544"/>
    </source>
</evidence>
<dbReference type="Gene3D" id="3.40.640.10">
    <property type="entry name" value="Type I PLP-dependent aspartate aminotransferase-like (Major domain)"/>
    <property type="match status" value="1"/>
</dbReference>
<gene>
    <name evidence="26" type="primary">STR3</name>
    <name evidence="26" type="ORF">MCUN1_000180</name>
</gene>
<sequence length="848" mass="90693">MTSNAPRTDGTDGTDAPAYRLATRCVVPPKPEYKDQYGSSQIPVYLTSTFKGNAEFDYTRCGNPTRSALQSHLSQLQECRHTFAVSSGMAAMDIIARFARPGDRVIAGDDLYGGTHRLLVLLKNNCDITTDNIHMADAAVFESHVKKCAAEQAAGGPRVSLVLLESPTNPLLKVCDVQKYARLVHENLPDALVVMDNTMMSPYLMRPLDLGVDITYDSATKYLSGHHDLMAGVIACNRDDLAERIYFFIISVGNALSPMDAFMLLRGIKTLSVRMERQQKTALAVASFLDRLGFRVHYPGLPSNPGYAIHARQARGPGAVLSFETGNSDMSQRVVSAARLFGVTVSFGCVNSLISMPCQMSHASIDARTRAERGLPENLIRLCIGIEDPADVLADIRQALLAAGAVQEVDGELQRVPVEDEMEVLRAQLREKAGAECATAAGATEASAPESLVVSAPGKVILFGEHAVVHGVTAIAAATALRCYARVSPAEGRVSISMRDIDLAQSWDLEELPWHLVEGRTEAPATLDTGLVEALSAIVSRTESPGRRHAACLSFLYLYMSIGGPRAQDFEVRSALPISAGLGSSAAVMTCIASLVLYTHGRIALPHESITREQTSVINGWAFLAEKIMHGEPSGVDNTVAVLGGALAFTRAVEGANSLKENRLVPLRGFGALRLLITDTRVERDTKALVASVSEQKQREPERVGAAFEAIQMVADDAQTLLAEPPARDEFVARLGKLMVLNHLQLVQLGVGHTALEQVRSTCAAQPYGLSTKLTGGGGGGCAITLIRDGITEDATAALRTQLSDGGFVTYETSIGGGGVGVRKDDAPLPDSTDTLGAWADQGTWVYA</sequence>
<dbReference type="SUPFAM" id="SSF55060">
    <property type="entry name" value="GHMP Kinase, C-terminal domain"/>
    <property type="match status" value="1"/>
</dbReference>
<evidence type="ECO:0000313" key="27">
    <source>
        <dbReference type="Proteomes" id="UP001219933"/>
    </source>
</evidence>
<dbReference type="PANTHER" id="PTHR11808:SF50">
    <property type="entry name" value="CYSTATHIONINE BETA-LYASE"/>
    <property type="match status" value="1"/>
</dbReference>
<evidence type="ECO:0000256" key="18">
    <source>
        <dbReference type="ARBA" id="ARBA00029438"/>
    </source>
</evidence>
<comment type="similarity">
    <text evidence="3">Belongs to the GHMP kinase family. Mevalonate kinase subfamily.</text>
</comment>
<dbReference type="Gene3D" id="3.90.1150.10">
    <property type="entry name" value="Aspartate Aminotransferase, domain 1"/>
    <property type="match status" value="1"/>
</dbReference>
<evidence type="ECO:0000256" key="2">
    <source>
        <dbReference type="ARBA" id="ARBA00004496"/>
    </source>
</evidence>
<dbReference type="GO" id="GO:0047804">
    <property type="term" value="F:cysteine-S-conjugate beta-lyase activity"/>
    <property type="evidence" value="ECO:0007669"/>
    <property type="project" value="UniProtKB-EC"/>
</dbReference>
<evidence type="ECO:0000256" key="11">
    <source>
        <dbReference type="ARBA" id="ARBA00022777"/>
    </source>
</evidence>
<dbReference type="PRINTS" id="PR00959">
    <property type="entry name" value="MEVGALKINASE"/>
</dbReference>
<keyword evidence="10" id="KW-0547">Nucleotide-binding</keyword>
<dbReference type="Pfam" id="PF01053">
    <property type="entry name" value="Cys_Met_Meta_PP"/>
    <property type="match status" value="1"/>
</dbReference>